<name>A0A4Y4CVP5_ZOORA</name>
<sequence>MPAQVDTTVRDATPLYDAARSLHGYFLFRWMREYLNVVLGNIHRWWRAGLLGADGRPNAAFRVCLVDFNAFDLEILAQLCGLYFYIHASHKKANHALLRQTTARRVLYLRGFDYQAAVGVGGGLAMGFSTVDSTRFNHRLGVLLGHDCEVYKALSPLDLERETLALERHFYGDYPALTRLCSTPIRSFFLHADHWQRDVAQLAGRMDYFVVYLSSLSESVLWELQYLHDHGHAGRASVIFDRDAILTKNVHAGFYAALPGLAIGKALWLPDRQPLSEAHIDAFRAELETHFTVIPAEDFDARADALRARVLAASGPLPSGQRESTLPFRFHPALAKSKRSALRRLDAALAREVAPDTGAPLACLPFRLGQLQLRVFTALALGDHPGAAQALATYAGCMDALLAFYTRCGRLADGVSADELPAWLALFRDHRDTAVSVARHFLEAGPGDHFDAPDEAAHSGLERCFTAARRQADAFIGDTAAASPGGLPLVWLPAPG</sequence>
<evidence type="ECO:0000313" key="2">
    <source>
        <dbReference type="Proteomes" id="UP000318422"/>
    </source>
</evidence>
<gene>
    <name evidence="1" type="ORF">ZRA01_30880</name>
</gene>
<comment type="caution">
    <text evidence="1">The sequence shown here is derived from an EMBL/GenBank/DDBJ whole genome shotgun (WGS) entry which is preliminary data.</text>
</comment>
<dbReference type="AlphaFoldDB" id="A0A4Y4CVP5"/>
<organism evidence="1 2">
    <name type="scientific">Zoogloea ramigera</name>
    <dbReference type="NCBI Taxonomy" id="350"/>
    <lineage>
        <taxon>Bacteria</taxon>
        <taxon>Pseudomonadati</taxon>
        <taxon>Pseudomonadota</taxon>
        <taxon>Betaproteobacteria</taxon>
        <taxon>Rhodocyclales</taxon>
        <taxon>Zoogloeaceae</taxon>
        <taxon>Zoogloea</taxon>
    </lineage>
</organism>
<dbReference type="RefSeq" id="WP_141353909.1">
    <property type="nucleotide sequence ID" value="NZ_BJNV01000061.1"/>
</dbReference>
<reference evidence="1 2" key="1">
    <citation type="submission" date="2019-06" db="EMBL/GenBank/DDBJ databases">
        <title>Whole genome shotgun sequence of Zoogloea ramigera NBRC 15342.</title>
        <authorList>
            <person name="Hosoyama A."/>
            <person name="Uohara A."/>
            <person name="Ohji S."/>
            <person name="Ichikawa N."/>
        </authorList>
    </citation>
    <scope>NUCLEOTIDE SEQUENCE [LARGE SCALE GENOMIC DNA]</scope>
    <source>
        <strain evidence="1 2">NBRC 15342</strain>
    </source>
</reference>
<protein>
    <submittedName>
        <fullName evidence="1">Uncharacterized protein</fullName>
    </submittedName>
</protein>
<dbReference type="Proteomes" id="UP000318422">
    <property type="component" value="Unassembled WGS sequence"/>
</dbReference>
<dbReference type="OrthoDB" id="9178961at2"/>
<evidence type="ECO:0000313" key="1">
    <source>
        <dbReference type="EMBL" id="GEC97015.1"/>
    </source>
</evidence>
<accession>A0A4Y4CVP5</accession>
<proteinExistence type="predicted"/>
<keyword evidence="2" id="KW-1185">Reference proteome</keyword>
<dbReference type="EMBL" id="BJNV01000061">
    <property type="protein sequence ID" value="GEC97015.1"/>
    <property type="molecule type" value="Genomic_DNA"/>
</dbReference>